<evidence type="ECO:0000256" key="4">
    <source>
        <dbReference type="ARBA" id="ARBA00022989"/>
    </source>
</evidence>
<feature type="transmembrane region" description="Helical" evidence="7">
    <location>
        <begin position="313"/>
        <end position="335"/>
    </location>
</feature>
<gene>
    <name evidence="8" type="ORF">C8D78_1904</name>
</gene>
<comment type="caution">
    <text evidence="8">The sequence shown here is derived from an EMBL/GenBank/DDBJ whole genome shotgun (WGS) entry which is preliminary data.</text>
</comment>
<feature type="region of interest" description="Disordered" evidence="6">
    <location>
        <begin position="1"/>
        <end position="27"/>
    </location>
</feature>
<dbReference type="Gene3D" id="1.20.1740.10">
    <property type="entry name" value="Amino acid/polyamine transporter I"/>
    <property type="match status" value="1"/>
</dbReference>
<proteinExistence type="predicted"/>
<keyword evidence="4 7" id="KW-1133">Transmembrane helix</keyword>
<dbReference type="PIRSF" id="PIRSF006060">
    <property type="entry name" value="AA_transporter"/>
    <property type="match status" value="1"/>
</dbReference>
<evidence type="ECO:0000256" key="1">
    <source>
        <dbReference type="ARBA" id="ARBA00004651"/>
    </source>
</evidence>
<dbReference type="EMBL" id="RBIR01000003">
    <property type="protein sequence ID" value="RKR20092.1"/>
    <property type="molecule type" value="Genomic_DNA"/>
</dbReference>
<keyword evidence="2" id="KW-1003">Cell membrane</keyword>
<dbReference type="GO" id="GO:0022857">
    <property type="term" value="F:transmembrane transporter activity"/>
    <property type="evidence" value="ECO:0007669"/>
    <property type="project" value="InterPro"/>
</dbReference>
<accession>A0A495ETH9</accession>
<feature type="transmembrane region" description="Helical" evidence="7">
    <location>
        <begin position="406"/>
        <end position="428"/>
    </location>
</feature>
<feature type="transmembrane region" description="Helical" evidence="7">
    <location>
        <begin position="110"/>
        <end position="143"/>
    </location>
</feature>
<dbReference type="Proteomes" id="UP000276055">
    <property type="component" value="Unassembled WGS sequence"/>
</dbReference>
<feature type="transmembrane region" description="Helical" evidence="7">
    <location>
        <begin position="440"/>
        <end position="458"/>
    </location>
</feature>
<protein>
    <submittedName>
        <fullName evidence="8">Amino acid/polyamine/organocation transporter (APC superfamily)</fullName>
    </submittedName>
</protein>
<feature type="transmembrane region" description="Helical" evidence="7">
    <location>
        <begin position="273"/>
        <end position="293"/>
    </location>
</feature>
<evidence type="ECO:0000313" key="9">
    <source>
        <dbReference type="Proteomes" id="UP000276055"/>
    </source>
</evidence>
<dbReference type="AlphaFoldDB" id="A0A495ETH9"/>
<evidence type="ECO:0000256" key="3">
    <source>
        <dbReference type="ARBA" id="ARBA00022692"/>
    </source>
</evidence>
<feature type="transmembrane region" description="Helical" evidence="7">
    <location>
        <begin position="69"/>
        <end position="89"/>
    </location>
</feature>
<keyword evidence="5 7" id="KW-0472">Membrane</keyword>
<evidence type="ECO:0000256" key="2">
    <source>
        <dbReference type="ARBA" id="ARBA00022475"/>
    </source>
</evidence>
<dbReference type="PANTHER" id="PTHR42770:SF7">
    <property type="entry name" value="MEMBRANE PROTEIN"/>
    <property type="match status" value="1"/>
</dbReference>
<organism evidence="8 9">
    <name type="scientific">Arthrobacter oryzae</name>
    <dbReference type="NCBI Taxonomy" id="409290"/>
    <lineage>
        <taxon>Bacteria</taxon>
        <taxon>Bacillati</taxon>
        <taxon>Actinomycetota</taxon>
        <taxon>Actinomycetes</taxon>
        <taxon>Micrococcales</taxon>
        <taxon>Micrococcaceae</taxon>
        <taxon>Arthrobacter</taxon>
    </lineage>
</organism>
<feature type="transmembrane region" description="Helical" evidence="7">
    <location>
        <begin position="478"/>
        <end position="498"/>
    </location>
</feature>
<dbReference type="PANTHER" id="PTHR42770">
    <property type="entry name" value="AMINO ACID TRANSPORTER-RELATED"/>
    <property type="match status" value="1"/>
</dbReference>
<keyword evidence="3 7" id="KW-0812">Transmembrane</keyword>
<name>A0A495ETH9_9MICC</name>
<comment type="subcellular location">
    <subcellularLocation>
        <location evidence="1">Cell membrane</location>
        <topology evidence="1">Multi-pass membrane protein</topology>
    </subcellularLocation>
</comment>
<feature type="transmembrane region" description="Helical" evidence="7">
    <location>
        <begin position="231"/>
        <end position="253"/>
    </location>
</feature>
<feature type="compositionally biased region" description="Polar residues" evidence="6">
    <location>
        <begin position="1"/>
        <end position="11"/>
    </location>
</feature>
<evidence type="ECO:0000256" key="7">
    <source>
        <dbReference type="SAM" id="Phobius"/>
    </source>
</evidence>
<feature type="transmembrane region" description="Helical" evidence="7">
    <location>
        <begin position="163"/>
        <end position="180"/>
    </location>
</feature>
<feature type="transmembrane region" description="Helical" evidence="7">
    <location>
        <begin position="37"/>
        <end position="57"/>
    </location>
</feature>
<feature type="transmembrane region" description="Helical" evidence="7">
    <location>
        <begin position="375"/>
        <end position="394"/>
    </location>
</feature>
<dbReference type="Pfam" id="PF13520">
    <property type="entry name" value="AA_permease_2"/>
    <property type="match status" value="1"/>
</dbReference>
<evidence type="ECO:0000256" key="5">
    <source>
        <dbReference type="ARBA" id="ARBA00023136"/>
    </source>
</evidence>
<sequence>MSTEHGMSKTSHAGPHKGEHGENHHGLSEKGLKAGSVGLIGAVVIGVSCIAPAYTLTAALGPTVAEVGVQLPAVFLVGFIPMLLVAFGYRELNNAMPDAGTSFTWASRAFGPWIGWMGGWGLIAATIIVLSNLAAVAVDFFYLMLGQIFGNPDLADLTKNLPLNIATTLVFITLACWISYRGMETTKTVQYVLVGFQLLVLGWFAVAAFSHVANGTAFDATAISPDWFNPFAVGSFSAFAAGVSLSIFIYWGWDVTLTMNEETKNPEKTPGRAATVTVLVIVIIYMTVALATLSYAGVGDTGLGAGNPENQGSIFAVLAGPVMGPFAILMSLAILSSSAASLQSTFVSPARTLLSMGHYKALPQKFSQISPTYKSPSYATIASAAAAAAFYVITRTTSENALWDTITALGMMICFYYGITALACVWFFRAQAFTGAHAFFFKFLAPLLGGVILLVMFVKTAYDSMDPQYGSGSSIGGLGLVFILGMGVILLGVVLMLVMAKVRPEFFKGTVLSRGN</sequence>
<reference evidence="8 9" key="1">
    <citation type="submission" date="2018-10" db="EMBL/GenBank/DDBJ databases">
        <title>Genomic Encyclopedia of Type Strains, Phase IV (KMG-IV): sequencing the most valuable type-strain genomes for metagenomic binning, comparative biology and taxonomic classification.</title>
        <authorList>
            <person name="Goeker M."/>
        </authorList>
    </citation>
    <scope>NUCLEOTIDE SEQUENCE [LARGE SCALE GENOMIC DNA]</scope>
    <source>
        <strain evidence="8 9">DSM 25586</strain>
    </source>
</reference>
<dbReference type="GO" id="GO:0005886">
    <property type="term" value="C:plasma membrane"/>
    <property type="evidence" value="ECO:0007669"/>
    <property type="project" value="UniProtKB-SubCell"/>
</dbReference>
<evidence type="ECO:0000256" key="6">
    <source>
        <dbReference type="SAM" id="MobiDB-lite"/>
    </source>
</evidence>
<evidence type="ECO:0000313" key="8">
    <source>
        <dbReference type="EMBL" id="RKR20092.1"/>
    </source>
</evidence>
<dbReference type="InterPro" id="IPR002293">
    <property type="entry name" value="AA/rel_permease1"/>
</dbReference>
<feature type="compositionally biased region" description="Basic and acidic residues" evidence="6">
    <location>
        <begin position="16"/>
        <end position="27"/>
    </location>
</feature>
<dbReference type="InterPro" id="IPR050367">
    <property type="entry name" value="APC_superfamily"/>
</dbReference>
<feature type="transmembrane region" description="Helical" evidence="7">
    <location>
        <begin position="192"/>
        <end position="211"/>
    </location>
</feature>